<dbReference type="PROSITE" id="PS51318">
    <property type="entry name" value="TAT"/>
    <property type="match status" value="1"/>
</dbReference>
<gene>
    <name evidence="2" type="ORF">AUQ48_08285</name>
</gene>
<evidence type="ECO:0000313" key="2">
    <source>
        <dbReference type="EMBL" id="PLC12229.1"/>
    </source>
</evidence>
<accession>A0A2N4T1W9</accession>
<feature type="region of interest" description="Disordered" evidence="1">
    <location>
        <begin position="33"/>
        <end position="78"/>
    </location>
</feature>
<name>A0A2N4T1W9_9MICC</name>
<sequence length="78" mass="7913">MDAPAPSGPTRRRWAAPAAGLAVLAVGAGVLAGQPWADGDAAPAPRSPRPATPCRPEPPGRRPPGRTRTPLPPPRPCA</sequence>
<dbReference type="AlphaFoldDB" id="A0A2N4T1W9"/>
<organism evidence="2 3">
    <name type="scientific">Kocuria flava</name>
    <dbReference type="NCBI Taxonomy" id="446860"/>
    <lineage>
        <taxon>Bacteria</taxon>
        <taxon>Bacillati</taxon>
        <taxon>Actinomycetota</taxon>
        <taxon>Actinomycetes</taxon>
        <taxon>Micrococcales</taxon>
        <taxon>Micrococcaceae</taxon>
        <taxon>Kocuria</taxon>
    </lineage>
</organism>
<protein>
    <submittedName>
        <fullName evidence="2">Uncharacterized protein</fullName>
    </submittedName>
</protein>
<evidence type="ECO:0000256" key="1">
    <source>
        <dbReference type="SAM" id="MobiDB-lite"/>
    </source>
</evidence>
<dbReference type="Proteomes" id="UP000234632">
    <property type="component" value="Unassembled WGS sequence"/>
</dbReference>
<reference evidence="2 3" key="1">
    <citation type="submission" date="2015-12" db="EMBL/GenBank/DDBJ databases">
        <authorList>
            <person name="Shamseldin A."/>
            <person name="Moawad H."/>
            <person name="Abd El-Rahim W.M."/>
            <person name="Sadowsky M.J."/>
        </authorList>
    </citation>
    <scope>NUCLEOTIDE SEQUENCE [LARGE SCALE GENOMIC DNA]</scope>
    <source>
        <strain evidence="2 3">S43</strain>
    </source>
</reference>
<evidence type="ECO:0000313" key="3">
    <source>
        <dbReference type="Proteomes" id="UP000234632"/>
    </source>
</evidence>
<dbReference type="EMBL" id="LOMZ01000001">
    <property type="protein sequence ID" value="PLC12229.1"/>
    <property type="molecule type" value="Genomic_DNA"/>
</dbReference>
<dbReference type="InterPro" id="IPR006311">
    <property type="entry name" value="TAT_signal"/>
</dbReference>
<feature type="compositionally biased region" description="Pro residues" evidence="1">
    <location>
        <begin position="45"/>
        <end position="57"/>
    </location>
</feature>
<proteinExistence type="predicted"/>
<comment type="caution">
    <text evidence="2">The sequence shown here is derived from an EMBL/GenBank/DDBJ whole genome shotgun (WGS) entry which is preliminary data.</text>
</comment>